<dbReference type="Gene3D" id="2.40.128.20">
    <property type="match status" value="1"/>
</dbReference>
<feature type="region of interest" description="Disordered" evidence="1">
    <location>
        <begin position="22"/>
        <end position="45"/>
    </location>
</feature>
<dbReference type="InterPro" id="IPR012674">
    <property type="entry name" value="Calycin"/>
</dbReference>
<dbReference type="AlphaFoldDB" id="A0A131YFA7"/>
<name>A0A131YFA7_RHIAP</name>
<accession>A0A131YFA7</accession>
<reference evidence="3" key="1">
    <citation type="journal article" date="2016" name="Ticks Tick Borne Dis.">
        <title>De novo assembly and annotation of the salivary gland transcriptome of Rhipicephalus appendiculatus male and female ticks during blood feeding.</title>
        <authorList>
            <person name="de Castro M.H."/>
            <person name="de Klerk D."/>
            <person name="Pienaar R."/>
            <person name="Latif A.A."/>
            <person name="Rees D.J."/>
            <person name="Mans B.J."/>
        </authorList>
    </citation>
    <scope>NUCLEOTIDE SEQUENCE</scope>
    <source>
        <tissue evidence="3">Salivary glands</tissue>
    </source>
</reference>
<keyword evidence="2" id="KW-0732">Signal</keyword>
<feature type="signal peptide" evidence="2">
    <location>
        <begin position="1"/>
        <end position="17"/>
    </location>
</feature>
<organism evidence="3">
    <name type="scientific">Rhipicephalus appendiculatus</name>
    <name type="common">Brown ear tick</name>
    <dbReference type="NCBI Taxonomy" id="34631"/>
    <lineage>
        <taxon>Eukaryota</taxon>
        <taxon>Metazoa</taxon>
        <taxon>Ecdysozoa</taxon>
        <taxon>Arthropoda</taxon>
        <taxon>Chelicerata</taxon>
        <taxon>Arachnida</taxon>
        <taxon>Acari</taxon>
        <taxon>Parasitiformes</taxon>
        <taxon>Ixodida</taxon>
        <taxon>Ixodoidea</taxon>
        <taxon>Ixodidae</taxon>
        <taxon>Rhipicephalinae</taxon>
        <taxon>Rhipicephalus</taxon>
        <taxon>Rhipicephalus</taxon>
    </lineage>
</organism>
<evidence type="ECO:0000256" key="2">
    <source>
        <dbReference type="SAM" id="SignalP"/>
    </source>
</evidence>
<evidence type="ECO:0000256" key="1">
    <source>
        <dbReference type="SAM" id="MobiDB-lite"/>
    </source>
</evidence>
<feature type="compositionally biased region" description="Acidic residues" evidence="1">
    <location>
        <begin position="22"/>
        <end position="35"/>
    </location>
</feature>
<sequence>MRLWLALSALCLRISVSTLTESSDDYDDYDTEEEPTAPANAATRKPLKQVPKTEVYDISKFYTTDEKIWVYKTTKRSNETCTVDDIDHTSPINVFMTRYYFLDGTIKNLTIATNFAVHPQISHMTSTYNEMQIHIPGYGSPFETLMMLGEKNDCGVFYVNYHGYNLPGPDDWFELRLRNSSLEKGPDKKCSKMFNEVTRLQPITFNYSSVCQCIFRLRT</sequence>
<evidence type="ECO:0000313" key="3">
    <source>
        <dbReference type="EMBL" id="JAP77949.1"/>
    </source>
</evidence>
<feature type="chain" id="PRO_5007284950" evidence="2">
    <location>
        <begin position="18"/>
        <end position="219"/>
    </location>
</feature>
<dbReference type="EMBL" id="GEDV01010608">
    <property type="protein sequence ID" value="JAP77949.1"/>
    <property type="molecule type" value="Transcribed_RNA"/>
</dbReference>
<protein>
    <submittedName>
        <fullName evidence="3">Lipocalin</fullName>
    </submittedName>
</protein>
<proteinExistence type="predicted"/>